<name>A0A1G6SC30_9ACTN</name>
<dbReference type="Pfam" id="PF13302">
    <property type="entry name" value="Acetyltransf_3"/>
    <property type="match status" value="1"/>
</dbReference>
<dbReference type="Gene3D" id="3.40.630.30">
    <property type="match status" value="1"/>
</dbReference>
<dbReference type="AlphaFoldDB" id="A0A1G6SC30"/>
<feature type="domain" description="N-acetyltransferase" evidence="1">
    <location>
        <begin position="18"/>
        <end position="166"/>
    </location>
</feature>
<reference evidence="3" key="1">
    <citation type="submission" date="2016-10" db="EMBL/GenBank/DDBJ databases">
        <authorList>
            <person name="Varghese N."/>
            <person name="Submissions S."/>
        </authorList>
    </citation>
    <scope>NUCLEOTIDE SEQUENCE [LARGE SCALE GENOMIC DNA]</scope>
    <source>
        <strain evidence="3">CGMCC 4.3516</strain>
    </source>
</reference>
<gene>
    <name evidence="2" type="ORF">SAMN05216270_10216</name>
</gene>
<evidence type="ECO:0000313" key="2">
    <source>
        <dbReference type="EMBL" id="SDD14460.1"/>
    </source>
</evidence>
<dbReference type="GO" id="GO:1990189">
    <property type="term" value="F:protein N-terminal-serine acetyltransferase activity"/>
    <property type="evidence" value="ECO:0007669"/>
    <property type="project" value="TreeGrafter"/>
</dbReference>
<dbReference type="GO" id="GO:0008999">
    <property type="term" value="F:protein-N-terminal-alanine acetyltransferase activity"/>
    <property type="evidence" value="ECO:0007669"/>
    <property type="project" value="TreeGrafter"/>
</dbReference>
<proteinExistence type="predicted"/>
<dbReference type="InterPro" id="IPR051908">
    <property type="entry name" value="Ribosomal_N-acetyltransferase"/>
</dbReference>
<dbReference type="InterPro" id="IPR016181">
    <property type="entry name" value="Acyl_CoA_acyltransferase"/>
</dbReference>
<evidence type="ECO:0000259" key="1">
    <source>
        <dbReference type="Pfam" id="PF13302"/>
    </source>
</evidence>
<keyword evidence="2" id="KW-0808">Transferase</keyword>
<sequence>MMLTDYLPVYRLRLRTERLELRLPDLDDLVALADQAAAGVHDPSFMPFVQPWTEAEPLERGRATIQWQMRAIMTSTPEAWALPFVVVHDSLIIGLQEVSAKEYRATREGSTGSWLGLVHHGNGFGTEMRAAVLDFLFTGLGADYALSASFDGNGPSQGVSRKLGYREDGIDHRVLHGERRVDRRWRLSREDWEANREHEVAIEGLDDEVRAALGLGGDAEK</sequence>
<evidence type="ECO:0000313" key="3">
    <source>
        <dbReference type="Proteomes" id="UP000198949"/>
    </source>
</evidence>
<dbReference type="Proteomes" id="UP000198949">
    <property type="component" value="Unassembled WGS sequence"/>
</dbReference>
<accession>A0A1G6SC30</accession>
<dbReference type="InterPro" id="IPR000182">
    <property type="entry name" value="GNAT_dom"/>
</dbReference>
<keyword evidence="3" id="KW-1185">Reference proteome</keyword>
<dbReference type="GO" id="GO:0005737">
    <property type="term" value="C:cytoplasm"/>
    <property type="evidence" value="ECO:0007669"/>
    <property type="project" value="TreeGrafter"/>
</dbReference>
<dbReference type="RefSeq" id="WP_218125051.1">
    <property type="nucleotide sequence ID" value="NZ_FNAD01000002.1"/>
</dbReference>
<dbReference type="EMBL" id="FNAD01000002">
    <property type="protein sequence ID" value="SDD14460.1"/>
    <property type="molecule type" value="Genomic_DNA"/>
</dbReference>
<dbReference type="PANTHER" id="PTHR43441:SF11">
    <property type="entry name" value="RIBOSOMAL-PROTEIN-SERINE ACETYLTRANSFERASE"/>
    <property type="match status" value="1"/>
</dbReference>
<dbReference type="STRING" id="58114.SAMN05216270_10216"/>
<dbReference type="SUPFAM" id="SSF55729">
    <property type="entry name" value="Acyl-CoA N-acyltransferases (Nat)"/>
    <property type="match status" value="1"/>
</dbReference>
<protein>
    <submittedName>
        <fullName evidence="2">Protein N-acetyltransferase, RimJ/RimL family</fullName>
    </submittedName>
</protein>
<organism evidence="2 3">
    <name type="scientific">Glycomyces harbinensis</name>
    <dbReference type="NCBI Taxonomy" id="58114"/>
    <lineage>
        <taxon>Bacteria</taxon>
        <taxon>Bacillati</taxon>
        <taxon>Actinomycetota</taxon>
        <taxon>Actinomycetes</taxon>
        <taxon>Glycomycetales</taxon>
        <taxon>Glycomycetaceae</taxon>
        <taxon>Glycomyces</taxon>
    </lineage>
</organism>
<dbReference type="PANTHER" id="PTHR43441">
    <property type="entry name" value="RIBOSOMAL-PROTEIN-SERINE ACETYLTRANSFERASE"/>
    <property type="match status" value="1"/>
</dbReference>